<feature type="binding site" evidence="14">
    <location>
        <position position="160"/>
    </location>
    <ligand>
        <name>ATP</name>
        <dbReference type="ChEBI" id="CHEBI:30616"/>
    </ligand>
</feature>
<dbReference type="InterPro" id="IPR017945">
    <property type="entry name" value="DHBP_synth_RibB-like_a/b_dom"/>
</dbReference>
<feature type="binding site" evidence="14">
    <location>
        <position position="44"/>
    </location>
    <ligand>
        <name>L-threonine</name>
        <dbReference type="ChEBI" id="CHEBI:57926"/>
    </ligand>
</feature>
<dbReference type="SUPFAM" id="SSF55821">
    <property type="entry name" value="YrdC/RibB"/>
    <property type="match status" value="1"/>
</dbReference>
<keyword evidence="5 13" id="KW-0963">Cytoplasm</keyword>
<dbReference type="NCBIfam" id="TIGR00057">
    <property type="entry name" value="L-threonylcarbamoyladenylate synthase"/>
    <property type="match status" value="1"/>
</dbReference>
<proteinExistence type="inferred from homology"/>
<dbReference type="InterPro" id="IPR010923">
    <property type="entry name" value="T(6)A37_SUA5"/>
</dbReference>
<evidence type="ECO:0000256" key="5">
    <source>
        <dbReference type="ARBA" id="ARBA00022490"/>
    </source>
</evidence>
<dbReference type="GO" id="GO:0061710">
    <property type="term" value="F:L-threonylcarbamoyladenylate synthase"/>
    <property type="evidence" value="ECO:0007669"/>
    <property type="project" value="UniProtKB-EC"/>
</dbReference>
<dbReference type="EC" id="2.7.7.87" evidence="3 13"/>
<evidence type="ECO:0000256" key="3">
    <source>
        <dbReference type="ARBA" id="ARBA00012584"/>
    </source>
</evidence>
<dbReference type="EMBL" id="FQUO01000011">
    <property type="protein sequence ID" value="SHF68265.1"/>
    <property type="molecule type" value="Genomic_DNA"/>
</dbReference>
<feature type="binding site" evidence="14">
    <location>
        <position position="67"/>
    </location>
    <ligand>
        <name>ATP</name>
        <dbReference type="ChEBI" id="CHEBI:30616"/>
    </ligand>
</feature>
<evidence type="ECO:0000256" key="12">
    <source>
        <dbReference type="ARBA" id="ARBA00048366"/>
    </source>
</evidence>
<dbReference type="Pfam" id="PF01300">
    <property type="entry name" value="Sua5_yciO_yrdC"/>
    <property type="match status" value="1"/>
</dbReference>
<dbReference type="GO" id="GO:0000049">
    <property type="term" value="F:tRNA binding"/>
    <property type="evidence" value="ECO:0007669"/>
    <property type="project" value="TreeGrafter"/>
</dbReference>
<feature type="binding site" evidence="14">
    <location>
        <position position="204"/>
    </location>
    <ligand>
        <name>ATP</name>
        <dbReference type="ChEBI" id="CHEBI:30616"/>
    </ligand>
</feature>
<organism evidence="16 17">
    <name type="scientific">Cnuella takakiae</name>
    <dbReference type="NCBI Taxonomy" id="1302690"/>
    <lineage>
        <taxon>Bacteria</taxon>
        <taxon>Pseudomonadati</taxon>
        <taxon>Bacteroidota</taxon>
        <taxon>Chitinophagia</taxon>
        <taxon>Chitinophagales</taxon>
        <taxon>Chitinophagaceae</taxon>
        <taxon>Cnuella</taxon>
    </lineage>
</organism>
<dbReference type="GO" id="GO:0006450">
    <property type="term" value="P:regulation of translational fidelity"/>
    <property type="evidence" value="ECO:0007669"/>
    <property type="project" value="TreeGrafter"/>
</dbReference>
<dbReference type="GO" id="GO:0003725">
    <property type="term" value="F:double-stranded RNA binding"/>
    <property type="evidence" value="ECO:0007669"/>
    <property type="project" value="UniProtKB-UniRule"/>
</dbReference>
<evidence type="ECO:0000256" key="11">
    <source>
        <dbReference type="ARBA" id="ARBA00029774"/>
    </source>
</evidence>
<keyword evidence="7 13" id="KW-0819">tRNA processing</keyword>
<evidence type="ECO:0000256" key="13">
    <source>
        <dbReference type="PIRNR" id="PIRNR004930"/>
    </source>
</evidence>
<evidence type="ECO:0000256" key="10">
    <source>
        <dbReference type="ARBA" id="ARBA00022840"/>
    </source>
</evidence>
<keyword evidence="9 13" id="KW-0547">Nucleotide-binding</keyword>
<dbReference type="AlphaFoldDB" id="A0A1M5DMZ1"/>
<dbReference type="GO" id="GO:0005524">
    <property type="term" value="F:ATP binding"/>
    <property type="evidence" value="ECO:0007669"/>
    <property type="project" value="UniProtKB-UniRule"/>
</dbReference>
<dbReference type="InterPro" id="IPR006070">
    <property type="entry name" value="Sua5-like_dom"/>
</dbReference>
<gene>
    <name evidence="16" type="ORF">SAMN05444008_1117</name>
</gene>
<comment type="subcellular location">
    <subcellularLocation>
        <location evidence="1 13">Cytoplasm</location>
    </subcellularLocation>
</comment>
<feature type="binding site" evidence="14">
    <location>
        <position position="150"/>
    </location>
    <ligand>
        <name>L-threonine</name>
        <dbReference type="ChEBI" id="CHEBI:57926"/>
    </ligand>
</feature>
<dbReference type="STRING" id="1302690.BUE76_20170"/>
<dbReference type="GO" id="GO:0005737">
    <property type="term" value="C:cytoplasm"/>
    <property type="evidence" value="ECO:0007669"/>
    <property type="project" value="UniProtKB-SubCell"/>
</dbReference>
<dbReference type="Gene3D" id="3.90.870.10">
    <property type="entry name" value="DHBP synthase"/>
    <property type="match status" value="1"/>
</dbReference>
<evidence type="ECO:0000256" key="14">
    <source>
        <dbReference type="PIRSR" id="PIRSR004930-1"/>
    </source>
</evidence>
<dbReference type="PROSITE" id="PS51163">
    <property type="entry name" value="YRDC"/>
    <property type="match status" value="1"/>
</dbReference>
<feature type="binding site" evidence="14">
    <location>
        <position position="152"/>
    </location>
    <ligand>
        <name>ATP</name>
        <dbReference type="ChEBI" id="CHEBI:30616"/>
    </ligand>
</feature>
<dbReference type="GO" id="GO:0008033">
    <property type="term" value="P:tRNA processing"/>
    <property type="evidence" value="ECO:0007669"/>
    <property type="project" value="UniProtKB-KW"/>
</dbReference>
<evidence type="ECO:0000259" key="15">
    <source>
        <dbReference type="PROSITE" id="PS51163"/>
    </source>
</evidence>
<evidence type="ECO:0000256" key="2">
    <source>
        <dbReference type="ARBA" id="ARBA00007663"/>
    </source>
</evidence>
<dbReference type="InterPro" id="IPR005145">
    <property type="entry name" value="Sua5_C"/>
</dbReference>
<sequence>MFGGMAYLCGRNMIAQYHTITGTDTARAAQYLREGHCIAMPTETVYGLAADAFNPEAVARVFATKERPATNPLIVHLADVAQVDEVATGISDTARLLLQHFAPGPLTLLLPRKAHIPDAVTSGLPRVAVRFPAHPVAQALIRAAGMPLVAPSANRYTRISPTTPAHVLAQLDGRIPYILDGGACTAGLESTIVGFENNQPVVYRVGALPLEALEAVVPGIQLANGLHRPVVAPGMHHLHYAPRIPLTLTNDVAAVAATLQEPYAVINFSEIKQGLNTPYQLVLSPQGDTAEAARNLYAALHQAEALPVSRIIAEVAPEKGEGCAINDRLSRAAH</sequence>
<comment type="similarity">
    <text evidence="2 13">Belongs to the SUA5 family.</text>
</comment>
<evidence type="ECO:0000256" key="6">
    <source>
        <dbReference type="ARBA" id="ARBA00022679"/>
    </source>
</evidence>
<feature type="binding site" evidence="14">
    <location>
        <position position="130"/>
    </location>
    <ligand>
        <name>L-threonine</name>
        <dbReference type="ChEBI" id="CHEBI:57926"/>
    </ligand>
</feature>
<feature type="binding site" evidence="14">
    <location>
        <position position="76"/>
    </location>
    <ligand>
        <name>L-threonine</name>
        <dbReference type="ChEBI" id="CHEBI:57926"/>
    </ligand>
</feature>
<dbReference type="Gene3D" id="3.40.50.11030">
    <property type="entry name" value="Threonylcarbamoyl-AMP synthase, C-terminal domain"/>
    <property type="match status" value="1"/>
</dbReference>
<feature type="binding site" evidence="14">
    <location>
        <position position="190"/>
    </location>
    <ligand>
        <name>L-threonine</name>
        <dbReference type="ChEBI" id="CHEBI:57926"/>
    </ligand>
</feature>
<evidence type="ECO:0000256" key="7">
    <source>
        <dbReference type="ARBA" id="ARBA00022694"/>
    </source>
</evidence>
<keyword evidence="17" id="KW-1185">Reference proteome</keyword>
<comment type="function">
    <text evidence="13">Required for the formation of a threonylcarbamoyl group on adenosine at position 37 (t(6)A37) in tRNAs that read codons beginning with adenine.</text>
</comment>
<evidence type="ECO:0000313" key="17">
    <source>
        <dbReference type="Proteomes" id="UP000184368"/>
    </source>
</evidence>
<protein>
    <recommendedName>
        <fullName evidence="4 13">Threonylcarbamoyl-AMP synthase</fullName>
        <shortName evidence="13">TC-AMP synthase</shortName>
        <ecNumber evidence="3 13">2.7.7.87</ecNumber>
    </recommendedName>
    <alternativeName>
        <fullName evidence="11 13">L-threonylcarbamoyladenylate synthase</fullName>
    </alternativeName>
</protein>
<keyword evidence="10 13" id="KW-0067">ATP-binding</keyword>
<keyword evidence="8 13" id="KW-0548">Nucleotidyltransferase</keyword>
<keyword evidence="6 13" id="KW-0808">Transferase</keyword>
<dbReference type="InterPro" id="IPR038385">
    <property type="entry name" value="Sua5/YwlC_C"/>
</dbReference>
<evidence type="ECO:0000313" key="16">
    <source>
        <dbReference type="EMBL" id="SHF68265.1"/>
    </source>
</evidence>
<dbReference type="Pfam" id="PF03481">
    <property type="entry name" value="Sua5_C"/>
    <property type="match status" value="1"/>
</dbReference>
<dbReference type="Proteomes" id="UP000184368">
    <property type="component" value="Unassembled WGS sequence"/>
</dbReference>
<dbReference type="PIRSF" id="PIRSF004930">
    <property type="entry name" value="Tln_factor_SUA5"/>
    <property type="match status" value="1"/>
</dbReference>
<evidence type="ECO:0000256" key="4">
    <source>
        <dbReference type="ARBA" id="ARBA00015492"/>
    </source>
</evidence>
<dbReference type="PANTHER" id="PTHR17490:SF16">
    <property type="entry name" value="THREONYLCARBAMOYL-AMP SYNTHASE"/>
    <property type="match status" value="1"/>
</dbReference>
<dbReference type="InterPro" id="IPR050156">
    <property type="entry name" value="TC-AMP_synthase_SUA5"/>
</dbReference>
<evidence type="ECO:0000256" key="1">
    <source>
        <dbReference type="ARBA" id="ARBA00004496"/>
    </source>
</evidence>
<comment type="catalytic activity">
    <reaction evidence="12 13">
        <text>L-threonine + hydrogencarbonate + ATP = L-threonylcarbamoyladenylate + diphosphate + H2O</text>
        <dbReference type="Rhea" id="RHEA:36407"/>
        <dbReference type="ChEBI" id="CHEBI:15377"/>
        <dbReference type="ChEBI" id="CHEBI:17544"/>
        <dbReference type="ChEBI" id="CHEBI:30616"/>
        <dbReference type="ChEBI" id="CHEBI:33019"/>
        <dbReference type="ChEBI" id="CHEBI:57926"/>
        <dbReference type="ChEBI" id="CHEBI:73682"/>
        <dbReference type="EC" id="2.7.7.87"/>
    </reaction>
</comment>
<evidence type="ECO:0000256" key="8">
    <source>
        <dbReference type="ARBA" id="ARBA00022695"/>
    </source>
</evidence>
<reference evidence="16 17" key="1">
    <citation type="submission" date="2016-11" db="EMBL/GenBank/DDBJ databases">
        <authorList>
            <person name="Jaros S."/>
            <person name="Januszkiewicz K."/>
            <person name="Wedrychowicz H."/>
        </authorList>
    </citation>
    <scope>NUCLEOTIDE SEQUENCE [LARGE SCALE GENOMIC DNA]</scope>
    <source>
        <strain evidence="16 17">DSM 26897</strain>
    </source>
</reference>
<feature type="binding site" evidence="14">
    <location>
        <position position="71"/>
    </location>
    <ligand>
        <name>ATP</name>
        <dbReference type="ChEBI" id="CHEBI:30616"/>
    </ligand>
</feature>
<name>A0A1M5DMZ1_9BACT</name>
<accession>A0A1M5DMZ1</accession>
<evidence type="ECO:0000256" key="9">
    <source>
        <dbReference type="ARBA" id="ARBA00022741"/>
    </source>
</evidence>
<feature type="binding site" evidence="14">
    <location>
        <position position="240"/>
    </location>
    <ligand>
        <name>ATP</name>
        <dbReference type="ChEBI" id="CHEBI:30616"/>
    </ligand>
</feature>
<dbReference type="PANTHER" id="PTHR17490">
    <property type="entry name" value="SUA5"/>
    <property type="match status" value="1"/>
</dbReference>
<feature type="domain" description="YrdC-like" evidence="15">
    <location>
        <begin position="22"/>
        <end position="208"/>
    </location>
</feature>